<evidence type="ECO:0000313" key="11">
    <source>
        <dbReference type="Proteomes" id="UP000092600"/>
    </source>
</evidence>
<evidence type="ECO:0000256" key="7">
    <source>
        <dbReference type="ARBA" id="ARBA00022922"/>
    </source>
</evidence>
<evidence type="ECO:0000256" key="1">
    <source>
        <dbReference type="ARBA" id="ARBA00000956"/>
    </source>
</evidence>
<dbReference type="InterPro" id="IPR011831">
    <property type="entry name" value="ADP-Glc_PPase"/>
</dbReference>
<comment type="catalytic activity">
    <reaction evidence="1">
        <text>alpha-D-glucose 1-phosphate + ATP + H(+) = ADP-alpha-D-glucose + diphosphate</text>
        <dbReference type="Rhea" id="RHEA:12120"/>
        <dbReference type="ChEBI" id="CHEBI:15378"/>
        <dbReference type="ChEBI" id="CHEBI:30616"/>
        <dbReference type="ChEBI" id="CHEBI:33019"/>
        <dbReference type="ChEBI" id="CHEBI:57498"/>
        <dbReference type="ChEBI" id="CHEBI:58601"/>
        <dbReference type="EC" id="2.7.7.27"/>
    </reaction>
</comment>
<dbReference type="Pfam" id="PF00483">
    <property type="entry name" value="NTP_transferase"/>
    <property type="match status" value="1"/>
</dbReference>
<evidence type="ECO:0000256" key="3">
    <source>
        <dbReference type="ARBA" id="ARBA00010443"/>
    </source>
</evidence>
<evidence type="ECO:0000256" key="5">
    <source>
        <dbReference type="ARBA" id="ARBA00022741"/>
    </source>
</evidence>
<name>A0A199V652_ANACO</name>
<dbReference type="GO" id="GO:0005524">
    <property type="term" value="F:ATP binding"/>
    <property type="evidence" value="ECO:0007669"/>
    <property type="project" value="UniProtKB-KW"/>
</dbReference>
<reference evidence="10 11" key="1">
    <citation type="journal article" date="2016" name="DNA Res.">
        <title>The draft genome of MD-2 pineapple using hybrid error correction of long reads.</title>
        <authorList>
            <person name="Redwan R.M."/>
            <person name="Saidin A."/>
            <person name="Kumar S.V."/>
        </authorList>
    </citation>
    <scope>NUCLEOTIDE SEQUENCE [LARGE SCALE GENOMIC DNA]</scope>
    <source>
        <strain evidence="11">cv. MD2</strain>
        <tissue evidence="10">Leaf</tissue>
    </source>
</reference>
<sequence length="467" mass="51628">MAGSLQMPSSLSLRSDRRSSPSSSSSSLFGRRIGSIAHCGETRSSRRRTDVGFAPVRATINSVLNDVAKDFVPKRPLRAPMTEKPLADPKSVASIILGGGAGTRLFPLTQKRAKPAVPIGGCYRLIDVPMSNCINSAINKIYILTQFNSQSLNRHLARTYDFANGVNFGDGFVEVLAATQTPGEFGKRWFQGTADAVRQFIWIFGDAKLRHIENILILSGDHLYRMDYMDFVQKHMDSGADISVSCVPMDDSRASDFGLMKIDNAGRITQFLEKPKGKSLETMVCTFSLEPNACGLKQAESESSLLQQVDTTILGLSPQNARKYNYIASMGIYIFRTDVLLKRYPTAMILIRDYSMASNDYNVQDIGTIKSFFDANLALTDEKWQIFLTFDSVMKNPSRESIISHGCFLMECSVEHSIIGVRSRLECGVKLENTMMMGADYYQTEAERAACLAKGKVPVGVGENTKI</sequence>
<dbReference type="Pfam" id="PF25247">
    <property type="entry name" value="LbH_GLGC"/>
    <property type="match status" value="1"/>
</dbReference>
<dbReference type="GO" id="GO:0019252">
    <property type="term" value="P:starch biosynthetic process"/>
    <property type="evidence" value="ECO:0007669"/>
    <property type="project" value="UniProtKB-UniPathway"/>
</dbReference>
<feature type="non-terminal residue" evidence="10">
    <location>
        <position position="467"/>
    </location>
</feature>
<dbReference type="PROSITE" id="PS00808">
    <property type="entry name" value="ADP_GLC_PYROPHOSPH_1"/>
    <property type="match status" value="1"/>
</dbReference>
<evidence type="ECO:0000313" key="10">
    <source>
        <dbReference type="EMBL" id="OAY72562.1"/>
    </source>
</evidence>
<keyword evidence="7" id="KW-0750">Starch biosynthesis</keyword>
<dbReference type="InterPro" id="IPR011004">
    <property type="entry name" value="Trimer_LpxA-like_sf"/>
</dbReference>
<dbReference type="CDD" id="cd02508">
    <property type="entry name" value="ADP_Glucose_PP"/>
    <property type="match status" value="1"/>
</dbReference>
<dbReference type="PANTHER" id="PTHR43523">
    <property type="entry name" value="GLUCOSE-1-PHOSPHATE ADENYLYLTRANSFERASE-RELATED"/>
    <property type="match status" value="1"/>
</dbReference>
<comment type="similarity">
    <text evidence="3">Belongs to the bacterial/plant glucose-1-phosphate adenylyltransferase family.</text>
</comment>
<evidence type="ECO:0000256" key="2">
    <source>
        <dbReference type="ARBA" id="ARBA00004727"/>
    </source>
</evidence>
<dbReference type="AlphaFoldDB" id="A0A199V652"/>
<keyword evidence="10" id="KW-0548">Nucleotidyltransferase</keyword>
<dbReference type="PANTHER" id="PTHR43523:SF15">
    <property type="entry name" value="GLUCOSE-1-PHOSPHATE ADENYLYLTRANSFERASE LARGE SUBUNIT 4, CHLOROPLASTIC_AMYLOPLASTIC"/>
    <property type="match status" value="1"/>
</dbReference>
<keyword evidence="10" id="KW-0808">Transferase</keyword>
<dbReference type="UniPathway" id="UPA00152"/>
<dbReference type="GO" id="GO:0008878">
    <property type="term" value="F:glucose-1-phosphate adenylyltransferase activity"/>
    <property type="evidence" value="ECO:0007669"/>
    <property type="project" value="UniProtKB-EC"/>
</dbReference>
<dbReference type="SUPFAM" id="SSF53448">
    <property type="entry name" value="Nucleotide-diphospho-sugar transferases"/>
    <property type="match status" value="1"/>
</dbReference>
<gene>
    <name evidence="10" type="ORF">ACMD2_21747</name>
</gene>
<organism evidence="10 11">
    <name type="scientific">Ananas comosus</name>
    <name type="common">Pineapple</name>
    <name type="synonym">Ananas ananas</name>
    <dbReference type="NCBI Taxonomy" id="4615"/>
    <lineage>
        <taxon>Eukaryota</taxon>
        <taxon>Viridiplantae</taxon>
        <taxon>Streptophyta</taxon>
        <taxon>Embryophyta</taxon>
        <taxon>Tracheophyta</taxon>
        <taxon>Spermatophyta</taxon>
        <taxon>Magnoliopsida</taxon>
        <taxon>Liliopsida</taxon>
        <taxon>Poales</taxon>
        <taxon>Bromeliaceae</taxon>
        <taxon>Bromelioideae</taxon>
        <taxon>Ananas</taxon>
    </lineage>
</organism>
<dbReference type="STRING" id="4615.A0A199V652"/>
<dbReference type="Gene3D" id="2.160.10.10">
    <property type="entry name" value="Hexapeptide repeat proteins"/>
    <property type="match status" value="1"/>
</dbReference>
<dbReference type="Gene3D" id="3.90.550.10">
    <property type="entry name" value="Spore Coat Polysaccharide Biosynthesis Protein SpsA, Chain A"/>
    <property type="match status" value="1"/>
</dbReference>
<protein>
    <recommendedName>
        <fullName evidence="4">glucose-1-phosphate adenylyltransferase</fullName>
        <ecNumber evidence="4">2.7.7.27</ecNumber>
    </recommendedName>
</protein>
<feature type="region of interest" description="Disordered" evidence="8">
    <location>
        <begin position="1"/>
        <end position="29"/>
    </location>
</feature>
<dbReference type="SUPFAM" id="SSF51161">
    <property type="entry name" value="Trimeric LpxA-like enzymes"/>
    <property type="match status" value="1"/>
</dbReference>
<dbReference type="InterPro" id="IPR005836">
    <property type="entry name" value="ADP_Glu_pyroP_CS"/>
</dbReference>
<dbReference type="InterPro" id="IPR005835">
    <property type="entry name" value="NTP_transferase_dom"/>
</dbReference>
<dbReference type="Proteomes" id="UP000092600">
    <property type="component" value="Unassembled WGS sequence"/>
</dbReference>
<comment type="pathway">
    <text evidence="2">Glycan biosynthesis; starch biosynthesis.</text>
</comment>
<feature type="domain" description="Nucleotidyl transferase" evidence="9">
    <location>
        <begin position="94"/>
        <end position="381"/>
    </location>
</feature>
<dbReference type="EC" id="2.7.7.27" evidence="4"/>
<keyword evidence="5" id="KW-0547">Nucleotide-binding</keyword>
<evidence type="ECO:0000256" key="4">
    <source>
        <dbReference type="ARBA" id="ARBA00012460"/>
    </source>
</evidence>
<evidence type="ECO:0000259" key="9">
    <source>
        <dbReference type="Pfam" id="PF00483"/>
    </source>
</evidence>
<dbReference type="PROSITE" id="PS00809">
    <property type="entry name" value="ADP_GLC_PYROPHOSPH_2"/>
    <property type="match status" value="1"/>
</dbReference>
<dbReference type="GO" id="GO:0005978">
    <property type="term" value="P:glycogen biosynthetic process"/>
    <property type="evidence" value="ECO:0007669"/>
    <property type="project" value="InterPro"/>
</dbReference>
<proteinExistence type="inferred from homology"/>
<dbReference type="InterPro" id="IPR029044">
    <property type="entry name" value="Nucleotide-diphossugar_trans"/>
</dbReference>
<keyword evidence="6" id="KW-0067">ATP-binding</keyword>
<dbReference type="EMBL" id="LSRQ01003049">
    <property type="protein sequence ID" value="OAY72562.1"/>
    <property type="molecule type" value="Genomic_DNA"/>
</dbReference>
<evidence type="ECO:0000256" key="8">
    <source>
        <dbReference type="SAM" id="MobiDB-lite"/>
    </source>
</evidence>
<evidence type="ECO:0000256" key="6">
    <source>
        <dbReference type="ARBA" id="ARBA00022840"/>
    </source>
</evidence>
<accession>A0A199V652</accession>
<comment type="caution">
    <text evidence="10">The sequence shown here is derived from an EMBL/GenBank/DDBJ whole genome shotgun (WGS) entry which is preliminary data.</text>
</comment>
<dbReference type="PROSITE" id="PS00810">
    <property type="entry name" value="ADP_GLC_PYROPHOSPH_3"/>
    <property type="match status" value="1"/>
</dbReference>